<dbReference type="InterPro" id="IPR017853">
    <property type="entry name" value="GH"/>
</dbReference>
<dbReference type="Gene3D" id="2.60.120.260">
    <property type="entry name" value="Galactose-binding domain-like"/>
    <property type="match status" value="1"/>
</dbReference>
<evidence type="ECO:0000313" key="9">
    <source>
        <dbReference type="Proteomes" id="UP000321222"/>
    </source>
</evidence>
<dbReference type="InterPro" id="IPR006103">
    <property type="entry name" value="Glyco_hydro_2_cat"/>
</dbReference>
<dbReference type="InterPro" id="IPR051913">
    <property type="entry name" value="GH2_Domain-Containing"/>
</dbReference>
<feature type="domain" description="Glycosyl hydrolases family 2 sugar binding" evidence="7">
    <location>
        <begin position="102"/>
        <end position="175"/>
    </location>
</feature>
<dbReference type="PANTHER" id="PTHR42732:SF2">
    <property type="entry name" value="BETA-MANNOSIDASE"/>
    <property type="match status" value="1"/>
</dbReference>
<dbReference type="InterPro" id="IPR013783">
    <property type="entry name" value="Ig-like_fold"/>
</dbReference>
<evidence type="ECO:0000256" key="3">
    <source>
        <dbReference type="ARBA" id="ARBA00023295"/>
    </source>
</evidence>
<dbReference type="Gene3D" id="2.60.40.10">
    <property type="entry name" value="Immunoglobulins"/>
    <property type="match status" value="1"/>
</dbReference>
<dbReference type="RefSeq" id="WP_147584131.1">
    <property type="nucleotide sequence ID" value="NZ_CP042831.1"/>
</dbReference>
<proteinExistence type="inferred from homology"/>
<dbReference type="Pfam" id="PF02837">
    <property type="entry name" value="Glyco_hydro_2_N"/>
    <property type="match status" value="1"/>
</dbReference>
<gene>
    <name evidence="8" type="ORF">FUA48_14145</name>
</gene>
<dbReference type="InterPro" id="IPR008979">
    <property type="entry name" value="Galactose-bd-like_sf"/>
</dbReference>
<dbReference type="InterPro" id="IPR006102">
    <property type="entry name" value="Ig-like_GH2"/>
</dbReference>
<accession>A0A5B9G102</accession>
<organism evidence="8 9">
    <name type="scientific">Flavobacterium alkalisoli</name>
    <dbReference type="NCBI Taxonomy" id="2602769"/>
    <lineage>
        <taxon>Bacteria</taxon>
        <taxon>Pseudomonadati</taxon>
        <taxon>Bacteroidota</taxon>
        <taxon>Flavobacteriia</taxon>
        <taxon>Flavobacteriales</taxon>
        <taxon>Flavobacteriaceae</taxon>
        <taxon>Flavobacterium</taxon>
    </lineage>
</organism>
<keyword evidence="3" id="KW-0326">Glycosidase</keyword>
<dbReference type="Pfam" id="PF02836">
    <property type="entry name" value="Glyco_hydro_2_C"/>
    <property type="match status" value="1"/>
</dbReference>
<dbReference type="SUPFAM" id="SSF49303">
    <property type="entry name" value="beta-Galactosidase/glucuronidase domain"/>
    <property type="match status" value="1"/>
</dbReference>
<keyword evidence="4" id="KW-0732">Signal</keyword>
<keyword evidence="2" id="KW-0378">Hydrolase</keyword>
<dbReference type="Proteomes" id="UP000321222">
    <property type="component" value="Chromosome"/>
</dbReference>
<dbReference type="SUPFAM" id="SSF51445">
    <property type="entry name" value="(Trans)glycosidases"/>
    <property type="match status" value="1"/>
</dbReference>
<dbReference type="Gene3D" id="3.20.20.80">
    <property type="entry name" value="Glycosidases"/>
    <property type="match status" value="1"/>
</dbReference>
<dbReference type="OrthoDB" id="9801077at2"/>
<evidence type="ECO:0000256" key="1">
    <source>
        <dbReference type="ARBA" id="ARBA00007401"/>
    </source>
</evidence>
<evidence type="ECO:0000259" key="7">
    <source>
        <dbReference type="Pfam" id="PF02837"/>
    </source>
</evidence>
<feature type="chain" id="PRO_5022815907" evidence="4">
    <location>
        <begin position="20"/>
        <end position="602"/>
    </location>
</feature>
<keyword evidence="9" id="KW-1185">Reference proteome</keyword>
<sequence length="602" mass="68824">MKKYIVTIIALVATHVVNAQQWQPQGNKIKTKWAEQVDPNKTLPEYPRPIMERDKWKNLNGLWDYAIQPVGKTAPSKYDGKILVPFAVESSLSGVMKEVGSANELWYETTFSIDSNWKSKDILLHFGAVDWKAEVWINDIKVGVHTGGFSPFSFNITPFLNGKSNKLKVKVWDPSNDGPQPRGKQVKNPEGIWYTPVTGIWQTVWLEPVSKKHIENLKSTPNIDNNSITILSEVEGADKGDIIEVIVYDGNTVVASSKSVAGQSVDIVLNNPKLWSPDSPFLYDIKVKLISGGKVQDEVKSYFAMRKISSKRDDSGIVRMQLNNKDCFQFGPLDQGWWPDGLYTAPTDEALKYDIVRTKELGFNMIRKHVKVEPQRWYTHCDRLGILVWQDMPSGDDGPIWQMHNYFEGTELKRTAQSEEYYRKEWKEIMDNLYSYPSIVVWVPFNEAWGQFKTVEITEWTKKYDPSRLVNSASGGNHFQTGDILDIHHYPQPNLLLYDARRITVLGEYGGIGLPVEGHLWQTDKNWGYTQFKNKNETTAKYIEYTDLLKKLAKSGFSGAVYTQTTDVEGEVNGFMTYDRKVDKMNFSEVRKANQEVINSIN</sequence>
<reference evidence="8 9" key="1">
    <citation type="submission" date="2019-08" db="EMBL/GenBank/DDBJ databases">
        <title>Flavobacterium alkalisoli sp. nov., isolated from rhizosphere soil of Suaeda salsa.</title>
        <authorList>
            <person name="Sun J.-Q."/>
            <person name="Xu L."/>
        </authorList>
    </citation>
    <scope>NUCLEOTIDE SEQUENCE [LARGE SCALE GENOMIC DNA]</scope>
    <source>
        <strain evidence="8 9">XS-5</strain>
    </source>
</reference>
<dbReference type="InterPro" id="IPR006104">
    <property type="entry name" value="Glyco_hydro_2_N"/>
</dbReference>
<evidence type="ECO:0000256" key="4">
    <source>
        <dbReference type="SAM" id="SignalP"/>
    </source>
</evidence>
<feature type="domain" description="Glycoside hydrolase family 2 immunoglobulin-like beta-sandwich" evidence="5">
    <location>
        <begin position="213"/>
        <end position="306"/>
    </location>
</feature>
<feature type="signal peptide" evidence="4">
    <location>
        <begin position="1"/>
        <end position="19"/>
    </location>
</feature>
<dbReference type="InterPro" id="IPR036156">
    <property type="entry name" value="Beta-gal/glucu_dom_sf"/>
</dbReference>
<evidence type="ECO:0000256" key="2">
    <source>
        <dbReference type="ARBA" id="ARBA00022801"/>
    </source>
</evidence>
<protein>
    <submittedName>
        <fullName evidence="8">Beta-galactosidase</fullName>
    </submittedName>
</protein>
<dbReference type="KEGG" id="fak:FUA48_14145"/>
<feature type="domain" description="Glycoside hydrolase family 2 catalytic" evidence="6">
    <location>
        <begin position="349"/>
        <end position="476"/>
    </location>
</feature>
<dbReference type="PANTHER" id="PTHR42732">
    <property type="entry name" value="BETA-GALACTOSIDASE"/>
    <property type="match status" value="1"/>
</dbReference>
<comment type="similarity">
    <text evidence="1">Belongs to the glycosyl hydrolase 2 family.</text>
</comment>
<dbReference type="GO" id="GO:0005975">
    <property type="term" value="P:carbohydrate metabolic process"/>
    <property type="evidence" value="ECO:0007669"/>
    <property type="project" value="InterPro"/>
</dbReference>
<evidence type="ECO:0000313" key="8">
    <source>
        <dbReference type="EMBL" id="QEE50677.1"/>
    </source>
</evidence>
<evidence type="ECO:0000259" key="5">
    <source>
        <dbReference type="Pfam" id="PF00703"/>
    </source>
</evidence>
<dbReference type="SUPFAM" id="SSF49785">
    <property type="entry name" value="Galactose-binding domain-like"/>
    <property type="match status" value="1"/>
</dbReference>
<evidence type="ECO:0000259" key="6">
    <source>
        <dbReference type="Pfam" id="PF02836"/>
    </source>
</evidence>
<dbReference type="EMBL" id="CP042831">
    <property type="protein sequence ID" value="QEE50677.1"/>
    <property type="molecule type" value="Genomic_DNA"/>
</dbReference>
<dbReference type="Pfam" id="PF00703">
    <property type="entry name" value="Glyco_hydro_2"/>
    <property type="match status" value="1"/>
</dbReference>
<name>A0A5B9G102_9FLAO</name>
<dbReference type="GO" id="GO:0004553">
    <property type="term" value="F:hydrolase activity, hydrolyzing O-glycosyl compounds"/>
    <property type="evidence" value="ECO:0007669"/>
    <property type="project" value="InterPro"/>
</dbReference>
<dbReference type="AlphaFoldDB" id="A0A5B9G102"/>